<dbReference type="GO" id="GO:0016020">
    <property type="term" value="C:membrane"/>
    <property type="evidence" value="ECO:0007669"/>
    <property type="project" value="UniProtKB-SubCell"/>
</dbReference>
<dbReference type="EMBL" id="CAKOGP040001980">
    <property type="protein sequence ID" value="CAJ1958906.1"/>
    <property type="molecule type" value="Genomic_DNA"/>
</dbReference>
<evidence type="ECO:0000259" key="7">
    <source>
        <dbReference type="Pfam" id="PF03151"/>
    </source>
</evidence>
<evidence type="ECO:0000256" key="1">
    <source>
        <dbReference type="ARBA" id="ARBA00004141"/>
    </source>
</evidence>
<feature type="chain" id="PRO_5042289131" description="Sugar phosphate transporter domain-containing protein" evidence="6">
    <location>
        <begin position="22"/>
        <end position="401"/>
    </location>
</feature>
<proteinExistence type="predicted"/>
<keyword evidence="3 5" id="KW-1133">Transmembrane helix</keyword>
<gene>
    <name evidence="8" type="ORF">CYCCA115_LOCUS17411</name>
</gene>
<keyword evidence="6" id="KW-0732">Signal</keyword>
<evidence type="ECO:0000256" key="2">
    <source>
        <dbReference type="ARBA" id="ARBA00022692"/>
    </source>
</evidence>
<dbReference type="Proteomes" id="UP001295423">
    <property type="component" value="Unassembled WGS sequence"/>
</dbReference>
<evidence type="ECO:0000256" key="4">
    <source>
        <dbReference type="ARBA" id="ARBA00023136"/>
    </source>
</evidence>
<evidence type="ECO:0000313" key="9">
    <source>
        <dbReference type="Proteomes" id="UP001295423"/>
    </source>
</evidence>
<keyword evidence="2 5" id="KW-0812">Transmembrane</keyword>
<feature type="transmembrane region" description="Helical" evidence="5">
    <location>
        <begin position="123"/>
        <end position="143"/>
    </location>
</feature>
<reference evidence="8" key="1">
    <citation type="submission" date="2023-08" db="EMBL/GenBank/DDBJ databases">
        <authorList>
            <person name="Audoor S."/>
            <person name="Bilcke G."/>
        </authorList>
    </citation>
    <scope>NUCLEOTIDE SEQUENCE</scope>
</reference>
<keyword evidence="9" id="KW-1185">Reference proteome</keyword>
<feature type="transmembrane region" description="Helical" evidence="5">
    <location>
        <begin position="94"/>
        <end position="111"/>
    </location>
</feature>
<dbReference type="InterPro" id="IPR004853">
    <property type="entry name" value="Sugar_P_trans_dom"/>
</dbReference>
<dbReference type="SUPFAM" id="SSF103481">
    <property type="entry name" value="Multidrug resistance efflux transporter EmrE"/>
    <property type="match status" value="1"/>
</dbReference>
<dbReference type="PANTHER" id="PTHR11132">
    <property type="entry name" value="SOLUTE CARRIER FAMILY 35"/>
    <property type="match status" value="1"/>
</dbReference>
<feature type="transmembrane region" description="Helical" evidence="5">
    <location>
        <begin position="163"/>
        <end position="189"/>
    </location>
</feature>
<sequence>MQRLSCLCVLLLGALIHQTTAFASQRKSIAFPLQQRNHAAPSTGTIIIQPSTVKVVHDSSSRTSLSASMSDGTPLQQSRRAQVAKLKRKKMINTSYLFIMWYVFSVLYNIFSKAALNLAPDLAWTTATLQMSLGLLYVIPLWLTGLRKKPDISPKDTVRLLPVAILHSLVHIGGVVSMGAGAVSFTYIVKASEPAVSAILSALTGNILPLSVYATLIPVMGGVAIASVSELSFTWKSFNYAFLSNLASAGRGIVGKKTIAKRLGNSMTASNLYALLTMLATIMLIPVALFMEGSVLKSAMKSLAAVDKRGAYFLQTFGASLTYYLYNEVSFLALDNVSPISHALGNTLKRVFIIISSMFVFGNRMTGQGWIGSTMAVGGVFLYSVEKTRQAKLTKAKGKGK</sequence>
<feature type="domain" description="Sugar phosphate transporter" evidence="7">
    <location>
        <begin position="94"/>
        <end position="384"/>
    </location>
</feature>
<evidence type="ECO:0000256" key="3">
    <source>
        <dbReference type="ARBA" id="ARBA00022989"/>
    </source>
</evidence>
<accession>A0AAD2G035</accession>
<dbReference type="Pfam" id="PF03151">
    <property type="entry name" value="TPT"/>
    <property type="match status" value="1"/>
</dbReference>
<dbReference type="AlphaFoldDB" id="A0AAD2G035"/>
<feature type="transmembrane region" description="Helical" evidence="5">
    <location>
        <begin position="210"/>
        <end position="229"/>
    </location>
</feature>
<protein>
    <recommendedName>
        <fullName evidence="7">Sugar phosphate transporter domain-containing protein</fullName>
    </recommendedName>
</protein>
<feature type="signal peptide" evidence="6">
    <location>
        <begin position="1"/>
        <end position="21"/>
    </location>
</feature>
<keyword evidence="4 5" id="KW-0472">Membrane</keyword>
<dbReference type="InterPro" id="IPR050186">
    <property type="entry name" value="TPT_transporter"/>
</dbReference>
<evidence type="ECO:0000313" key="8">
    <source>
        <dbReference type="EMBL" id="CAJ1958906.1"/>
    </source>
</evidence>
<organism evidence="8 9">
    <name type="scientific">Cylindrotheca closterium</name>
    <dbReference type="NCBI Taxonomy" id="2856"/>
    <lineage>
        <taxon>Eukaryota</taxon>
        <taxon>Sar</taxon>
        <taxon>Stramenopiles</taxon>
        <taxon>Ochrophyta</taxon>
        <taxon>Bacillariophyta</taxon>
        <taxon>Bacillariophyceae</taxon>
        <taxon>Bacillariophycidae</taxon>
        <taxon>Bacillariales</taxon>
        <taxon>Bacillariaceae</taxon>
        <taxon>Cylindrotheca</taxon>
    </lineage>
</organism>
<name>A0AAD2G035_9STRA</name>
<dbReference type="InterPro" id="IPR037185">
    <property type="entry name" value="EmrE-like"/>
</dbReference>
<evidence type="ECO:0000256" key="6">
    <source>
        <dbReference type="SAM" id="SignalP"/>
    </source>
</evidence>
<feature type="transmembrane region" description="Helical" evidence="5">
    <location>
        <begin position="367"/>
        <end position="385"/>
    </location>
</feature>
<comment type="caution">
    <text evidence="8">The sequence shown here is derived from an EMBL/GenBank/DDBJ whole genome shotgun (WGS) entry which is preliminary data.</text>
</comment>
<feature type="transmembrane region" description="Helical" evidence="5">
    <location>
        <begin position="272"/>
        <end position="290"/>
    </location>
</feature>
<comment type="subcellular location">
    <subcellularLocation>
        <location evidence="1">Membrane</location>
        <topology evidence="1">Multi-pass membrane protein</topology>
    </subcellularLocation>
</comment>
<evidence type="ECO:0000256" key="5">
    <source>
        <dbReference type="SAM" id="Phobius"/>
    </source>
</evidence>